<proteinExistence type="predicted"/>
<gene>
    <name evidence="2" type="ORF">UCDDA912_g09089</name>
</gene>
<keyword evidence="1" id="KW-0812">Transmembrane</keyword>
<feature type="transmembrane region" description="Helical" evidence="1">
    <location>
        <begin position="116"/>
        <end position="134"/>
    </location>
</feature>
<comment type="caution">
    <text evidence="2">The sequence shown here is derived from an EMBL/GenBank/DDBJ whole genome shotgun (WGS) entry which is preliminary data.</text>
</comment>
<sequence length="139" mass="15490">MVHRDRPLRTAAKVGICVFGSAYAPFDAPGPDYPAPGALHITGAAPEHLSTREGVGIDPRSFFHPLDLEVLARQLRFIEDVVRRAAPLTRLLKPYTKRFTSLEATKDYVRDTADGAYYYTVIYAVAELGVTFIMKTRYA</sequence>
<evidence type="ECO:0000313" key="3">
    <source>
        <dbReference type="Proteomes" id="UP000034680"/>
    </source>
</evidence>
<dbReference type="Gene3D" id="3.30.560.10">
    <property type="entry name" value="Glucose Oxidase, domain 3"/>
    <property type="match status" value="1"/>
</dbReference>
<dbReference type="EMBL" id="LCUC01000427">
    <property type="protein sequence ID" value="KKY30968.1"/>
    <property type="molecule type" value="Genomic_DNA"/>
</dbReference>
<dbReference type="STRING" id="1214573.A0A0G2H711"/>
<protein>
    <submittedName>
        <fullName evidence="2">Putative gmc oxidoreductase</fullName>
    </submittedName>
</protein>
<evidence type="ECO:0000313" key="2">
    <source>
        <dbReference type="EMBL" id="KKY30968.1"/>
    </source>
</evidence>
<dbReference type="Proteomes" id="UP000034680">
    <property type="component" value="Unassembled WGS sequence"/>
</dbReference>
<dbReference type="AlphaFoldDB" id="A0A0G2H711"/>
<keyword evidence="3" id="KW-1185">Reference proteome</keyword>
<reference evidence="2 3" key="2">
    <citation type="submission" date="2015-05" db="EMBL/GenBank/DDBJ databases">
        <authorList>
            <person name="Morales-Cruz A."/>
            <person name="Amrine K.C."/>
            <person name="Cantu D."/>
        </authorList>
    </citation>
    <scope>NUCLEOTIDE SEQUENCE [LARGE SCALE GENOMIC DNA]</scope>
    <source>
        <strain evidence="2">DA912</strain>
    </source>
</reference>
<evidence type="ECO:0000256" key="1">
    <source>
        <dbReference type="SAM" id="Phobius"/>
    </source>
</evidence>
<keyword evidence="1" id="KW-0472">Membrane</keyword>
<dbReference type="OrthoDB" id="269227at2759"/>
<name>A0A0G2H711_9PEZI</name>
<accession>A0A0G2H711</accession>
<keyword evidence="1" id="KW-1133">Transmembrane helix</keyword>
<organism evidence="2 3">
    <name type="scientific">Diaporthe ampelina</name>
    <dbReference type="NCBI Taxonomy" id="1214573"/>
    <lineage>
        <taxon>Eukaryota</taxon>
        <taxon>Fungi</taxon>
        <taxon>Dikarya</taxon>
        <taxon>Ascomycota</taxon>
        <taxon>Pezizomycotina</taxon>
        <taxon>Sordariomycetes</taxon>
        <taxon>Sordariomycetidae</taxon>
        <taxon>Diaporthales</taxon>
        <taxon>Diaporthaceae</taxon>
        <taxon>Diaporthe</taxon>
    </lineage>
</organism>
<reference evidence="2 3" key="1">
    <citation type="submission" date="2015-05" db="EMBL/GenBank/DDBJ databases">
        <title>Distinctive expansion of gene families associated with plant cell wall degradation and secondary metabolism in the genomes of grapevine trunk pathogens.</title>
        <authorList>
            <person name="Lawrence D.P."/>
            <person name="Travadon R."/>
            <person name="Rolshausen P.E."/>
            <person name="Baumgartner K."/>
        </authorList>
    </citation>
    <scope>NUCLEOTIDE SEQUENCE [LARGE SCALE GENOMIC DNA]</scope>
    <source>
        <strain evidence="2">DA912</strain>
    </source>
</reference>